<evidence type="ECO:0000313" key="3">
    <source>
        <dbReference type="EMBL" id="HIZ65690.1"/>
    </source>
</evidence>
<feature type="compositionally biased region" description="Polar residues" evidence="1">
    <location>
        <begin position="259"/>
        <end position="290"/>
    </location>
</feature>
<accession>A0A9D2JS76</accession>
<reference evidence="3" key="1">
    <citation type="journal article" date="2021" name="PeerJ">
        <title>Extensive microbial diversity within the chicken gut microbiome revealed by metagenomics and culture.</title>
        <authorList>
            <person name="Gilroy R."/>
            <person name="Ravi A."/>
            <person name="Getino M."/>
            <person name="Pursley I."/>
            <person name="Horton D.L."/>
            <person name="Alikhan N.F."/>
            <person name="Baker D."/>
            <person name="Gharbi K."/>
            <person name="Hall N."/>
            <person name="Watson M."/>
            <person name="Adriaenssens E.M."/>
            <person name="Foster-Nyarko E."/>
            <person name="Jarju S."/>
            <person name="Secka A."/>
            <person name="Antonio M."/>
            <person name="Oren A."/>
            <person name="Chaudhuri R.R."/>
            <person name="La Ragione R."/>
            <person name="Hildebrand F."/>
            <person name="Pallen M.J."/>
        </authorList>
    </citation>
    <scope>NUCLEOTIDE SEQUENCE</scope>
    <source>
        <strain evidence="3">1068</strain>
    </source>
</reference>
<dbReference type="EMBL" id="DXBG01000172">
    <property type="protein sequence ID" value="HIZ65690.1"/>
    <property type="molecule type" value="Genomic_DNA"/>
</dbReference>
<dbReference type="AlphaFoldDB" id="A0A9D2JS76"/>
<feature type="compositionally biased region" description="Low complexity" evidence="1">
    <location>
        <begin position="319"/>
        <end position="333"/>
    </location>
</feature>
<keyword evidence="2" id="KW-0732">Signal</keyword>
<protein>
    <submittedName>
        <fullName evidence="3">Uncharacterized protein</fullName>
    </submittedName>
</protein>
<dbReference type="SUPFAM" id="SSF110296">
    <property type="entry name" value="Oligoxyloglucan reducing end-specific cellobiohydrolase"/>
    <property type="match status" value="1"/>
</dbReference>
<feature type="compositionally biased region" description="Low complexity" evidence="1">
    <location>
        <begin position="246"/>
        <end position="258"/>
    </location>
</feature>
<name>A0A9D2JS76_9FIRM</name>
<evidence type="ECO:0000313" key="4">
    <source>
        <dbReference type="Proteomes" id="UP000824056"/>
    </source>
</evidence>
<feature type="compositionally biased region" description="Basic and acidic residues" evidence="1">
    <location>
        <begin position="411"/>
        <end position="430"/>
    </location>
</feature>
<evidence type="ECO:0000256" key="2">
    <source>
        <dbReference type="SAM" id="SignalP"/>
    </source>
</evidence>
<dbReference type="Proteomes" id="UP000824056">
    <property type="component" value="Unassembled WGS sequence"/>
</dbReference>
<feature type="region of interest" description="Disordered" evidence="1">
    <location>
        <begin position="402"/>
        <end position="430"/>
    </location>
</feature>
<comment type="caution">
    <text evidence="3">The sequence shown here is derived from an EMBL/GenBank/DDBJ whole genome shotgun (WGS) entry which is preliminary data.</text>
</comment>
<feature type="signal peptide" evidence="2">
    <location>
        <begin position="1"/>
        <end position="32"/>
    </location>
</feature>
<proteinExistence type="predicted"/>
<feature type="compositionally biased region" description="Polar residues" evidence="1">
    <location>
        <begin position="485"/>
        <end position="497"/>
    </location>
</feature>
<feature type="region of interest" description="Disordered" evidence="1">
    <location>
        <begin position="566"/>
        <end position="593"/>
    </location>
</feature>
<feature type="compositionally biased region" description="Polar residues" evidence="1">
    <location>
        <begin position="566"/>
        <end position="577"/>
    </location>
</feature>
<gene>
    <name evidence="3" type="ORF">H9809_07305</name>
</gene>
<organism evidence="3 4">
    <name type="scientific">Candidatus Blautia pullicola</name>
    <dbReference type="NCBI Taxonomy" id="2838498"/>
    <lineage>
        <taxon>Bacteria</taxon>
        <taxon>Bacillati</taxon>
        <taxon>Bacillota</taxon>
        <taxon>Clostridia</taxon>
        <taxon>Lachnospirales</taxon>
        <taxon>Lachnospiraceae</taxon>
        <taxon>Blautia</taxon>
    </lineage>
</organism>
<feature type="region of interest" description="Disordered" evidence="1">
    <location>
        <begin position="154"/>
        <end position="352"/>
    </location>
</feature>
<feature type="region of interest" description="Disordered" evidence="1">
    <location>
        <begin position="482"/>
        <end position="516"/>
    </location>
</feature>
<feature type="compositionally biased region" description="Basic and acidic residues" evidence="1">
    <location>
        <begin position="299"/>
        <end position="311"/>
    </location>
</feature>
<feature type="region of interest" description="Disordered" evidence="1">
    <location>
        <begin position="85"/>
        <end position="116"/>
    </location>
</feature>
<sequence length="811" mass="87299">MRKTRRFHIGKVTAAILLSVTMICTMETPLLAAGNGQVQSTDQEAYKITKNLEQTYTGNVGETVTLEVATNDTENQAVYQWQIKEGGTETTKAEGTEAESTGEEPQGTAEGWKNLDGQNQPKLLITVSQEDLNGRLYRCVVTIGEQKLITGEARIGMPVAQPSQPTGGSQEPESTQPTGESQGPENTQPTGGSQGPENTQPTGGPQGPENTQPTGGPQGPENTQPTGEPQEPENTQPTGSPQGPESTQPTGGSSQSGGENSLNTNLAPVSTEKQPSANTLTVNSMEQGNTDGADGTALTEKKKAEDEKILDNQDDPDSQNKQNNQNNSEDLNQPTGQSNPEDQKDKDILPAPECILRTDTVIAVKAEEGLEYSIDSTSWTETGRFEKLIPDTEYTISARRMAQEGGQPGEAGEKLTVRTKKEALNPPEKPKVLEVTFSSITIETAEGQEYSIDKGETWQTQGSFTSLKPDTAYEILARFRETEEQMGSDSSQALTVTTEKEPLPVPESPQAPKLLGKTDTEIRIETQKGQEYSIDNGSTWQDGGSFSNLTPAKEYQIIGRVKATSENQAGKASSPLQVKTKAGPPSAPDKPVLAGRSQTELKIQTKTGLEYSIDGGAAWQASGTFGKLKADTAYSIIARVKETEDAVAGKQSQALEVKTLREPWVPDMKENKVTGVKGDPYALGETVKFQAVGAGMDNKEPIYGDVRFVPTHWECSGYSGKWTESPYKGSFKVEAQGTHYLKVYFERQMYNGESWKKEGSGCKITVTFHAGNVPKTGDEDQPVLWLSLMILAAGAAGLAAGRKKLNSSGMK</sequence>
<feature type="chain" id="PRO_5038779715" evidence="2">
    <location>
        <begin position="33"/>
        <end position="811"/>
    </location>
</feature>
<reference evidence="3" key="2">
    <citation type="submission" date="2021-04" db="EMBL/GenBank/DDBJ databases">
        <authorList>
            <person name="Gilroy R."/>
        </authorList>
    </citation>
    <scope>NUCLEOTIDE SEQUENCE</scope>
    <source>
        <strain evidence="3">1068</strain>
    </source>
</reference>
<evidence type="ECO:0000256" key="1">
    <source>
        <dbReference type="SAM" id="MobiDB-lite"/>
    </source>
</evidence>
<feature type="compositionally biased region" description="Polar residues" evidence="1">
    <location>
        <begin position="161"/>
        <end position="245"/>
    </location>
</feature>